<evidence type="ECO:0000313" key="3">
    <source>
        <dbReference type="Proteomes" id="UP000310066"/>
    </source>
</evidence>
<reference evidence="2 3" key="1">
    <citation type="submission" date="2017-03" db="EMBL/GenBank/DDBJ databases">
        <title>Genomes of endolithic fungi from Antarctica.</title>
        <authorList>
            <person name="Coleine C."/>
            <person name="Masonjones S."/>
            <person name="Stajich J.E."/>
        </authorList>
    </citation>
    <scope>NUCLEOTIDE SEQUENCE [LARGE SCALE GENOMIC DNA]</scope>
    <source>
        <strain evidence="2 3">CCFEE 5311</strain>
    </source>
</reference>
<organism evidence="2 3">
    <name type="scientific">Friedmanniomyces endolithicus</name>
    <dbReference type="NCBI Taxonomy" id="329885"/>
    <lineage>
        <taxon>Eukaryota</taxon>
        <taxon>Fungi</taxon>
        <taxon>Dikarya</taxon>
        <taxon>Ascomycota</taxon>
        <taxon>Pezizomycotina</taxon>
        <taxon>Dothideomycetes</taxon>
        <taxon>Dothideomycetidae</taxon>
        <taxon>Mycosphaerellales</taxon>
        <taxon>Teratosphaeriaceae</taxon>
        <taxon>Friedmanniomyces</taxon>
    </lineage>
</organism>
<comment type="caution">
    <text evidence="2">The sequence shown here is derived from an EMBL/GenBank/DDBJ whole genome shotgun (WGS) entry which is preliminary data.</text>
</comment>
<evidence type="ECO:0000313" key="2">
    <source>
        <dbReference type="EMBL" id="TKA45468.1"/>
    </source>
</evidence>
<dbReference type="OrthoDB" id="4158466at2759"/>
<evidence type="ECO:0000256" key="1">
    <source>
        <dbReference type="SAM" id="MobiDB-lite"/>
    </source>
</evidence>
<gene>
    <name evidence="2" type="ORF">B0A54_04007</name>
</gene>
<feature type="region of interest" description="Disordered" evidence="1">
    <location>
        <begin position="142"/>
        <end position="180"/>
    </location>
</feature>
<sequence length="197" mass="21887">MLTSQFWDCGNYEQTGELRYLDAAKAILLSGVEDKDFAKTVENLSLSRVIYDKEIPSDDASYESALREITKMWPPVGECLTKAGLVEIAPGLRHAHITLPRRIIRLFLNDVIPALESETLPLDDDTAAEVVQAVVKHINRGVGIGKPSADDEDDPPSELARTSTETTMSDIRHQTSRQRLGTDLTRRASLSLLVRSR</sequence>
<feature type="compositionally biased region" description="Polar residues" evidence="1">
    <location>
        <begin position="160"/>
        <end position="169"/>
    </location>
</feature>
<accession>A0A4U0V9A8</accession>
<proteinExistence type="predicted"/>
<dbReference type="AlphaFoldDB" id="A0A4U0V9A8"/>
<dbReference type="Proteomes" id="UP000310066">
    <property type="component" value="Unassembled WGS sequence"/>
</dbReference>
<name>A0A4U0V9A8_9PEZI</name>
<dbReference type="EMBL" id="NAJP01000011">
    <property type="protein sequence ID" value="TKA45468.1"/>
    <property type="molecule type" value="Genomic_DNA"/>
</dbReference>
<protein>
    <submittedName>
        <fullName evidence="2">Uncharacterized protein</fullName>
    </submittedName>
</protein>